<gene>
    <name evidence="1" type="ORF">D6C00_08105</name>
</gene>
<keyword evidence="2" id="KW-1185">Reference proteome</keyword>
<protein>
    <submittedName>
        <fullName evidence="1">Uncharacterized protein</fullName>
    </submittedName>
</protein>
<reference evidence="1 2" key="1">
    <citation type="journal article" date="2010" name="Int. J. Syst. Evol. Microbiol.">
        <title>Thiohalobacter thiocyanaticus gen. nov., sp. nov., a moderately halophilic, sulfur-oxidizing gammaproteobacterium from hypersaline lakes, that utilizes thiocyanate.</title>
        <authorList>
            <person name="Sorokin D.Y."/>
            <person name="Kovaleva O.L."/>
            <person name="Tourova T.P."/>
            <person name="Muyzer G."/>
        </authorList>
    </citation>
    <scope>NUCLEOTIDE SEQUENCE [LARGE SCALE GENOMIC DNA]</scope>
    <source>
        <strain evidence="1 2">Hrh1</strain>
    </source>
</reference>
<dbReference type="AlphaFoldDB" id="A0A426QJH5"/>
<organism evidence="1 2">
    <name type="scientific">Thiohalobacter thiocyanaticus</name>
    <dbReference type="NCBI Taxonomy" id="585455"/>
    <lineage>
        <taxon>Bacteria</taxon>
        <taxon>Pseudomonadati</taxon>
        <taxon>Pseudomonadota</taxon>
        <taxon>Gammaproteobacteria</taxon>
        <taxon>Thiohalobacterales</taxon>
        <taxon>Thiohalobacteraceae</taxon>
        <taxon>Thiohalobacter</taxon>
    </lineage>
</organism>
<name>A0A426QJH5_9GAMM</name>
<dbReference type="RefSeq" id="WP_125181252.1">
    <property type="nucleotide sequence ID" value="NZ_QZMU01000001.1"/>
</dbReference>
<dbReference type="Proteomes" id="UP000287798">
    <property type="component" value="Unassembled WGS sequence"/>
</dbReference>
<dbReference type="EMBL" id="QZMU01000001">
    <property type="protein sequence ID" value="RRQ21913.1"/>
    <property type="molecule type" value="Genomic_DNA"/>
</dbReference>
<accession>A0A426QJH5</accession>
<evidence type="ECO:0000313" key="1">
    <source>
        <dbReference type="EMBL" id="RRQ21913.1"/>
    </source>
</evidence>
<evidence type="ECO:0000313" key="2">
    <source>
        <dbReference type="Proteomes" id="UP000287798"/>
    </source>
</evidence>
<sequence>MARLSDQIKRNEKNRCTFRGCDSLRSGISKYCEHHKQTKVYHGEPQGRTIRPWEYKDELAEVVAFTEKHADHRGLRNATKALDYIINRAGPEGSISNPAMIREMDRLSSHGVDALRALQEAAAVRLFFRRRNQLLSENRQLTFALGKAVLSLAPRDRVGVKGYRRIPPKPRKLLGLYLRDDLGGVVNGIVQGIETENQQREDFKKSLYDPFIPADREAEDAAHALPLVGNELDL</sequence>
<comment type="caution">
    <text evidence="1">The sequence shown here is derived from an EMBL/GenBank/DDBJ whole genome shotgun (WGS) entry which is preliminary data.</text>
</comment>
<proteinExistence type="predicted"/>